<comment type="similarity">
    <text evidence="2">Belongs to the guanylate kinase family.</text>
</comment>
<feature type="domain" description="Guanylate kinase-like" evidence="6">
    <location>
        <begin position="5"/>
        <end position="180"/>
    </location>
</feature>
<organism evidence="7 8">
    <name type="scientific">Caldalkalibacillus uzonensis</name>
    <dbReference type="NCBI Taxonomy" id="353224"/>
    <lineage>
        <taxon>Bacteria</taxon>
        <taxon>Bacillati</taxon>
        <taxon>Bacillota</taxon>
        <taxon>Bacilli</taxon>
        <taxon>Bacillales</taxon>
        <taxon>Bacillaceae</taxon>
        <taxon>Caldalkalibacillus</taxon>
    </lineage>
</organism>
<keyword evidence="4 7" id="KW-0418">Kinase</keyword>
<accession>A0ABU0CNF1</accession>
<dbReference type="InterPro" id="IPR008144">
    <property type="entry name" value="Guanylate_kin-like_dom"/>
</dbReference>
<evidence type="ECO:0000256" key="2">
    <source>
        <dbReference type="ARBA" id="ARBA00005790"/>
    </source>
</evidence>
<comment type="function">
    <text evidence="1">Essential for recycling GMP and indirectly, cGMP.</text>
</comment>
<dbReference type="SMART" id="SM00072">
    <property type="entry name" value="GuKc"/>
    <property type="match status" value="1"/>
</dbReference>
<keyword evidence="3 7" id="KW-0808">Transferase</keyword>
<dbReference type="RefSeq" id="WP_307335475.1">
    <property type="nucleotide sequence ID" value="NZ_JAUSUQ010000002.1"/>
</dbReference>
<evidence type="ECO:0000256" key="3">
    <source>
        <dbReference type="ARBA" id="ARBA00022679"/>
    </source>
</evidence>
<evidence type="ECO:0000259" key="6">
    <source>
        <dbReference type="PROSITE" id="PS50052"/>
    </source>
</evidence>
<evidence type="ECO:0000256" key="1">
    <source>
        <dbReference type="ARBA" id="ARBA00003531"/>
    </source>
</evidence>
<protein>
    <submittedName>
        <fullName evidence="7">Guanylate kinase</fullName>
        <ecNumber evidence="7">2.7.4.8</ecNumber>
    </submittedName>
</protein>
<proteinExistence type="inferred from homology"/>
<comment type="caution">
    <text evidence="7">The sequence shown here is derived from an EMBL/GenBank/DDBJ whole genome shotgun (WGS) entry which is preliminary data.</text>
</comment>
<sequence length="193" mass="22231">MPLEGRALLFVGPDGSGRFTLANAIGVTLNIPMVTSYTTRPKRPRETDGKEYHFVSEDKFKAMQEANEFIEVVQSDDFYYGIRKEDCQQLLEKAGSFFAILSPEGCEIFKREFTNTLTIFVYADRDTVVQRQIERGDDPETIKRHLSHYEEIMAYKDKCDIAIPNYDLASTAQELTNRIEKFLGIEHHPDSKY</sequence>
<keyword evidence="8" id="KW-1185">Reference proteome</keyword>
<evidence type="ECO:0000313" key="7">
    <source>
        <dbReference type="EMBL" id="MDQ0337934.1"/>
    </source>
</evidence>
<dbReference type="SUPFAM" id="SSF52540">
    <property type="entry name" value="P-loop containing nucleoside triphosphate hydrolases"/>
    <property type="match status" value="1"/>
</dbReference>
<reference evidence="7 8" key="1">
    <citation type="submission" date="2023-07" db="EMBL/GenBank/DDBJ databases">
        <title>Genomic Encyclopedia of Type Strains, Phase IV (KMG-IV): sequencing the most valuable type-strain genomes for metagenomic binning, comparative biology and taxonomic classification.</title>
        <authorList>
            <person name="Goeker M."/>
        </authorList>
    </citation>
    <scope>NUCLEOTIDE SEQUENCE [LARGE SCALE GENOMIC DNA]</scope>
    <source>
        <strain evidence="7 8">DSM 17740</strain>
    </source>
</reference>
<dbReference type="PANTHER" id="PTHR23117:SF13">
    <property type="entry name" value="GUANYLATE KINASE"/>
    <property type="match status" value="1"/>
</dbReference>
<dbReference type="PROSITE" id="PS50052">
    <property type="entry name" value="GUANYLATE_KINASE_2"/>
    <property type="match status" value="1"/>
</dbReference>
<dbReference type="Pfam" id="PF00625">
    <property type="entry name" value="Guanylate_kin"/>
    <property type="match status" value="1"/>
</dbReference>
<gene>
    <name evidence="7" type="ORF">J2S00_000717</name>
</gene>
<dbReference type="PANTHER" id="PTHR23117">
    <property type="entry name" value="GUANYLATE KINASE-RELATED"/>
    <property type="match status" value="1"/>
</dbReference>
<name>A0ABU0CNF1_9BACI</name>
<dbReference type="InterPro" id="IPR008145">
    <property type="entry name" value="GK/Ca_channel_bsu"/>
</dbReference>
<dbReference type="EMBL" id="JAUSUQ010000002">
    <property type="protein sequence ID" value="MDQ0337934.1"/>
    <property type="molecule type" value="Genomic_DNA"/>
</dbReference>
<dbReference type="InterPro" id="IPR020590">
    <property type="entry name" value="Guanylate_kinase_CS"/>
</dbReference>
<dbReference type="Proteomes" id="UP001232445">
    <property type="component" value="Unassembled WGS sequence"/>
</dbReference>
<dbReference type="PROSITE" id="PS00856">
    <property type="entry name" value="GUANYLATE_KINASE_1"/>
    <property type="match status" value="1"/>
</dbReference>
<evidence type="ECO:0000256" key="5">
    <source>
        <dbReference type="ARBA" id="ARBA00048594"/>
    </source>
</evidence>
<dbReference type="Gene3D" id="3.40.50.300">
    <property type="entry name" value="P-loop containing nucleotide triphosphate hydrolases"/>
    <property type="match status" value="1"/>
</dbReference>
<dbReference type="InterPro" id="IPR027417">
    <property type="entry name" value="P-loop_NTPase"/>
</dbReference>
<dbReference type="GO" id="GO:0004385">
    <property type="term" value="F:GMP kinase activity"/>
    <property type="evidence" value="ECO:0007669"/>
    <property type="project" value="UniProtKB-EC"/>
</dbReference>
<evidence type="ECO:0000313" key="8">
    <source>
        <dbReference type="Proteomes" id="UP001232445"/>
    </source>
</evidence>
<comment type="catalytic activity">
    <reaction evidence="5">
        <text>GMP + ATP = GDP + ADP</text>
        <dbReference type="Rhea" id="RHEA:20780"/>
        <dbReference type="ChEBI" id="CHEBI:30616"/>
        <dbReference type="ChEBI" id="CHEBI:58115"/>
        <dbReference type="ChEBI" id="CHEBI:58189"/>
        <dbReference type="ChEBI" id="CHEBI:456216"/>
        <dbReference type="EC" id="2.7.4.8"/>
    </reaction>
</comment>
<evidence type="ECO:0000256" key="4">
    <source>
        <dbReference type="ARBA" id="ARBA00022777"/>
    </source>
</evidence>
<dbReference type="EC" id="2.7.4.8" evidence="7"/>